<evidence type="ECO:0000259" key="13">
    <source>
        <dbReference type="Pfam" id="PF13603"/>
    </source>
</evidence>
<comment type="catalytic activity">
    <reaction evidence="9">
        <text>tRNA(Leu) + L-leucine + ATP = L-leucyl-tRNA(Leu) + AMP + diphosphate</text>
        <dbReference type="Rhea" id="RHEA:11688"/>
        <dbReference type="Rhea" id="RHEA-COMP:9613"/>
        <dbReference type="Rhea" id="RHEA-COMP:9622"/>
        <dbReference type="ChEBI" id="CHEBI:30616"/>
        <dbReference type="ChEBI" id="CHEBI:33019"/>
        <dbReference type="ChEBI" id="CHEBI:57427"/>
        <dbReference type="ChEBI" id="CHEBI:78442"/>
        <dbReference type="ChEBI" id="CHEBI:78494"/>
        <dbReference type="ChEBI" id="CHEBI:456215"/>
        <dbReference type="EC" id="6.1.1.4"/>
    </reaction>
</comment>
<reference evidence="14 15" key="1">
    <citation type="submission" date="2021-02" db="EMBL/GenBank/DDBJ databases">
        <title>Safari Cat Assemblies.</title>
        <authorList>
            <person name="Bredemeyer K.R."/>
            <person name="Murphy W.J."/>
        </authorList>
    </citation>
    <scope>NUCLEOTIDE SEQUENCE [LARGE SCALE GENOMIC DNA]</scope>
</reference>
<reference evidence="14" key="3">
    <citation type="submission" date="2025-09" db="UniProtKB">
        <authorList>
            <consortium name="Ensembl"/>
        </authorList>
    </citation>
    <scope>IDENTIFICATION</scope>
    <source>
        <strain evidence="14">breed Abyssinian</strain>
    </source>
</reference>
<keyword evidence="6 10" id="KW-0648">Protein biosynthesis</keyword>
<dbReference type="Ensembl" id="ENSFCTT00005088513.1">
    <property type="protein sequence ID" value="ENSFCTP00005059689.1"/>
    <property type="gene ID" value="ENSFCTG00005031732.1"/>
</dbReference>
<evidence type="ECO:0000256" key="9">
    <source>
        <dbReference type="ARBA" id="ARBA00047469"/>
    </source>
</evidence>
<dbReference type="Pfam" id="PF08264">
    <property type="entry name" value="Anticodon_1"/>
    <property type="match status" value="1"/>
</dbReference>
<feature type="domain" description="Aminoacyl-tRNA synthetase class Ia" evidence="11">
    <location>
        <begin position="638"/>
        <end position="678"/>
    </location>
</feature>
<keyword evidence="7 10" id="KW-0030">Aminoacyl-tRNA synthetase</keyword>
<dbReference type="Gene3D" id="1.10.730.10">
    <property type="entry name" value="Isoleucyl-tRNA Synthetase, Domain 1"/>
    <property type="match status" value="1"/>
</dbReference>
<dbReference type="InterPro" id="IPR002300">
    <property type="entry name" value="aa-tRNA-synth_Ia"/>
</dbReference>
<accession>A0ABI8AKL6</accession>
<evidence type="ECO:0000256" key="4">
    <source>
        <dbReference type="ARBA" id="ARBA00022741"/>
    </source>
</evidence>
<dbReference type="PANTHER" id="PTHR43740">
    <property type="entry name" value="LEUCYL-TRNA SYNTHETASE"/>
    <property type="match status" value="1"/>
</dbReference>
<dbReference type="PROSITE" id="PS00178">
    <property type="entry name" value="AA_TRNA_LIGASE_I"/>
    <property type="match status" value="1"/>
</dbReference>
<keyword evidence="5 10" id="KW-0067">ATP-binding</keyword>
<protein>
    <recommendedName>
        <fullName evidence="2">leucine--tRNA ligase</fullName>
        <ecNumber evidence="2">6.1.1.4</ecNumber>
    </recommendedName>
    <alternativeName>
        <fullName evidence="8">Leucyl-tRNA synthetase</fullName>
    </alternativeName>
</protein>
<evidence type="ECO:0000256" key="3">
    <source>
        <dbReference type="ARBA" id="ARBA00022598"/>
    </source>
</evidence>
<keyword evidence="4 10" id="KW-0547">Nucleotide-binding</keyword>
<keyword evidence="3 10" id="KW-0436">Ligase</keyword>
<dbReference type="CDD" id="cd07958">
    <property type="entry name" value="Anticodon_Ia_Leu_BEm"/>
    <property type="match status" value="1"/>
</dbReference>
<evidence type="ECO:0000256" key="7">
    <source>
        <dbReference type="ARBA" id="ARBA00023146"/>
    </source>
</evidence>
<dbReference type="SUPFAM" id="SSF50677">
    <property type="entry name" value="ValRS/IleRS/LeuRS editing domain"/>
    <property type="match status" value="1"/>
</dbReference>
<keyword evidence="15" id="KW-1185">Reference proteome</keyword>
<dbReference type="PANTHER" id="PTHR43740:SF2">
    <property type="entry name" value="LEUCINE--TRNA LIGASE, MITOCHONDRIAL"/>
    <property type="match status" value="1"/>
</dbReference>
<evidence type="ECO:0000256" key="8">
    <source>
        <dbReference type="ARBA" id="ARBA00030520"/>
    </source>
</evidence>
<dbReference type="InterPro" id="IPR013155">
    <property type="entry name" value="M/V/L/I-tRNA-synth_anticd-bd"/>
</dbReference>
<dbReference type="InterPro" id="IPR002302">
    <property type="entry name" value="Leu-tRNA-ligase"/>
</dbReference>
<dbReference type="InterPro" id="IPR009008">
    <property type="entry name" value="Val/Leu/Ile-tRNA-synth_edit"/>
</dbReference>
<dbReference type="NCBIfam" id="TIGR00396">
    <property type="entry name" value="leuS_bact"/>
    <property type="match status" value="1"/>
</dbReference>
<dbReference type="SUPFAM" id="SSF52374">
    <property type="entry name" value="Nucleotidylyl transferase"/>
    <property type="match status" value="1"/>
</dbReference>
<evidence type="ECO:0000256" key="2">
    <source>
        <dbReference type="ARBA" id="ARBA00013164"/>
    </source>
</evidence>
<dbReference type="CDD" id="cd00812">
    <property type="entry name" value="LeuRS_core"/>
    <property type="match status" value="1"/>
</dbReference>
<evidence type="ECO:0000313" key="15">
    <source>
        <dbReference type="Proteomes" id="UP000823872"/>
    </source>
</evidence>
<dbReference type="InterPro" id="IPR025709">
    <property type="entry name" value="Leu_tRNA-synth_edit"/>
</dbReference>
<dbReference type="SUPFAM" id="SSF47323">
    <property type="entry name" value="Anticodon-binding domain of a subclass of class I aminoacyl-tRNA synthetases"/>
    <property type="match status" value="1"/>
</dbReference>
<feature type="domain" description="Leucyl-tRNA synthetase editing" evidence="13">
    <location>
        <begin position="271"/>
        <end position="330"/>
    </location>
</feature>
<evidence type="ECO:0000256" key="1">
    <source>
        <dbReference type="ARBA" id="ARBA00005594"/>
    </source>
</evidence>
<evidence type="ECO:0000256" key="6">
    <source>
        <dbReference type="ARBA" id="ARBA00022917"/>
    </source>
</evidence>
<evidence type="ECO:0000259" key="11">
    <source>
        <dbReference type="Pfam" id="PF00133"/>
    </source>
</evidence>
<dbReference type="GeneTree" id="ENSGT00390000015114"/>
<evidence type="ECO:0000256" key="10">
    <source>
        <dbReference type="RuleBase" id="RU363035"/>
    </source>
</evidence>
<dbReference type="InterPro" id="IPR014729">
    <property type="entry name" value="Rossmann-like_a/b/a_fold"/>
</dbReference>
<dbReference type="Proteomes" id="UP000823872">
    <property type="component" value="Chromosome A2"/>
</dbReference>
<gene>
    <name evidence="14" type="primary">LARS2</name>
</gene>
<name>A0ABI8AKL6_FELCA</name>
<proteinExistence type="inferred from homology"/>
<sequence>MASAWRRLGFYVCFLKSKLNGGPDIISRGRRVIPGCARGIYSATGTWTKEYTLQTRKDVENWWHKRIKEETSKISEADKSKPKFYVLSMFPYPSGKLHMGHVRVYTISDTIARFQKMRGMQVINPMGWDAFGLPAENAAIERNLHPDSWTQSNIKHMRKQLDRLGLCFSWDREITTCLPDYYKWTQYLFIKLYEAGLAYQKEALVNWDPVDQTVLANEQVDEHGCSWRSGAKVEQKYLRQWFIKTTAYAKAMQDALADLPEWYGIKGMQAHWIGDCVGCHLDFTLKVDGRVTGEKLTAYTATPEAIYGTSHVAISPSHRLLHGHSSLKETFRKALVPGQDCLTPVTAVNMLTQREAPVVILAKADFEGSLDSKIGIPSTSPEDASLAQTLGLPYSEVIETLPDGTERLRSSAEFTGMNRQDAFLALTQKARRKRVGGDVTSDKLKDWLVSRQRYWGTPIPMVHCPACGPVPVPLQDLPVTLPHITAFTGKGGSPLATASDWVNCACPRCKGAAKRETDTMDTFVDSAWYYFRYTDPQNAHSPFSAALADYWMPVDLYIGGKEHAVMHLFYARFFSHFCHDQNMVKHREPFHKLLAQGLIKGQTFRLPSGQYLQREEVDLTGSVPVHANTKETVEVTWEKMSKSKHNGVDPQEVVGRYGIDTIRLYILFAAPPEKDILWDVKSDALPGVLRWQQRLWALVTRFIEARASGTLPRPQVLSKEERAEGRKLWEHKNSVISEVTAHFTEDFSLNSAISQLMGFSNALLQASQRVVLHSPEFEDAVCALTVMAAPMAPHITSELWAGAGITCAIGENKTSSVPTQRPWRTGVGGIHSLCVGAGFRPFAEACNRSPGSCVPTMPGTPACCFRRGRPWTRSSFSSPTSWRWPS</sequence>
<evidence type="ECO:0000313" key="14">
    <source>
        <dbReference type="Ensembl" id="ENSFCTP00005059689.1"/>
    </source>
</evidence>
<dbReference type="Pfam" id="PF00133">
    <property type="entry name" value="tRNA-synt_1"/>
    <property type="match status" value="3"/>
</dbReference>
<evidence type="ECO:0000256" key="5">
    <source>
        <dbReference type="ARBA" id="ARBA00022840"/>
    </source>
</evidence>
<dbReference type="InterPro" id="IPR001412">
    <property type="entry name" value="aa-tRNA-synth_I_CS"/>
</dbReference>
<dbReference type="Gene3D" id="3.40.50.620">
    <property type="entry name" value="HUPs"/>
    <property type="match status" value="2"/>
</dbReference>
<feature type="domain" description="Aminoacyl-tRNA synthetase class Ia" evidence="11">
    <location>
        <begin position="62"/>
        <end position="257"/>
    </location>
</feature>
<evidence type="ECO:0000259" key="12">
    <source>
        <dbReference type="Pfam" id="PF08264"/>
    </source>
</evidence>
<organism evidence="14 15">
    <name type="scientific">Felis catus</name>
    <name type="common">Cat</name>
    <name type="synonym">Felis silvestris catus</name>
    <dbReference type="NCBI Taxonomy" id="9685"/>
    <lineage>
        <taxon>Eukaryota</taxon>
        <taxon>Metazoa</taxon>
        <taxon>Chordata</taxon>
        <taxon>Craniata</taxon>
        <taxon>Vertebrata</taxon>
        <taxon>Euteleostomi</taxon>
        <taxon>Mammalia</taxon>
        <taxon>Eutheria</taxon>
        <taxon>Laurasiatheria</taxon>
        <taxon>Carnivora</taxon>
        <taxon>Feliformia</taxon>
        <taxon>Felidae</taxon>
        <taxon>Felinae</taxon>
        <taxon>Felis</taxon>
    </lineage>
</organism>
<feature type="domain" description="Methionyl/Valyl/Leucyl/Isoleucyl-tRNA synthetase anticodon-binding" evidence="12">
    <location>
        <begin position="727"/>
        <end position="810"/>
    </location>
</feature>
<comment type="similarity">
    <text evidence="1 10">Belongs to the class-I aminoacyl-tRNA synthetase family.</text>
</comment>
<dbReference type="EC" id="6.1.1.4" evidence="2"/>
<dbReference type="InterPro" id="IPR009080">
    <property type="entry name" value="tRNAsynth_Ia_anticodon-bd"/>
</dbReference>
<feature type="domain" description="Aminoacyl-tRNA synthetase class Ia" evidence="11">
    <location>
        <begin position="444"/>
        <end position="600"/>
    </location>
</feature>
<reference evidence="14" key="2">
    <citation type="submission" date="2025-08" db="UniProtKB">
        <authorList>
            <consortium name="Ensembl"/>
        </authorList>
    </citation>
    <scope>IDENTIFICATION</scope>
    <source>
        <strain evidence="14">breed Abyssinian</strain>
    </source>
</reference>
<dbReference type="PRINTS" id="PR00985">
    <property type="entry name" value="TRNASYNTHLEU"/>
</dbReference>
<dbReference type="Pfam" id="PF13603">
    <property type="entry name" value="tRNA-synt_1_2"/>
    <property type="match status" value="1"/>
</dbReference>